<comment type="caution">
    <text evidence="3">The sequence shown here is derived from an EMBL/GenBank/DDBJ whole genome shotgun (WGS) entry which is preliminary data.</text>
</comment>
<keyword evidence="1" id="KW-0175">Coiled coil</keyword>
<keyword evidence="2" id="KW-1133">Transmembrane helix</keyword>
<dbReference type="EMBL" id="JBGCUC010000005">
    <property type="protein sequence ID" value="MFG6076069.1"/>
    <property type="molecule type" value="Genomic_DNA"/>
</dbReference>
<protein>
    <submittedName>
        <fullName evidence="3">Uncharacterized protein</fullName>
    </submittedName>
</protein>
<sequence length="354" mass="40683">MAIFFASDKVRNELESLERRINEKNYPTGFIKERNDKICSILRLMISNPEHWDKRTPFNIEHIANAFMDFVGDEGVVEDGLNMIFAVLLRFCIEEHSNNPSELSNDYQFLKAFAIDNINKFEEASRSQVNYALHSMHLAIFRKLIHSGNFKALQDFTAAQRSAEQLKNDWDIIINEKQKEINQLQKTLTNQKDAFNFVGLYSGFESLGRVKNEQLIWARRFLLGLGIAVPVMIIISSIYFIFFGKGINSLKDLMPMIPSLSLSIILIYYFRVALGNYNNIRAQIVQIDLRKSLCQFIQNYAEYSSKIKTKDSNLLDKFEDIIFSNIMPSEDKIPSSFDGLAQIASLISAVKNKA</sequence>
<keyword evidence="4" id="KW-1185">Reference proteome</keyword>
<keyword evidence="2" id="KW-0472">Membrane</keyword>
<feature type="coiled-coil region" evidence="1">
    <location>
        <begin position="167"/>
        <end position="194"/>
    </location>
</feature>
<feature type="transmembrane region" description="Helical" evidence="2">
    <location>
        <begin position="221"/>
        <end position="242"/>
    </location>
</feature>
<accession>A0ABW7CIL9</accession>
<evidence type="ECO:0000313" key="4">
    <source>
        <dbReference type="Proteomes" id="UP001605250"/>
    </source>
</evidence>
<evidence type="ECO:0000256" key="1">
    <source>
        <dbReference type="SAM" id="Coils"/>
    </source>
</evidence>
<organism evidence="3 4">
    <name type="scientific">Erwinia plantamica</name>
    <dbReference type="NCBI Taxonomy" id="3237104"/>
    <lineage>
        <taxon>Bacteria</taxon>
        <taxon>Pseudomonadati</taxon>
        <taxon>Pseudomonadota</taxon>
        <taxon>Gammaproteobacteria</taxon>
        <taxon>Enterobacterales</taxon>
        <taxon>Erwiniaceae</taxon>
        <taxon>Erwinia</taxon>
    </lineage>
</organism>
<proteinExistence type="predicted"/>
<gene>
    <name evidence="3" type="ORF">AB3U87_06780</name>
</gene>
<dbReference type="Proteomes" id="UP001605250">
    <property type="component" value="Unassembled WGS sequence"/>
</dbReference>
<evidence type="ECO:0000313" key="3">
    <source>
        <dbReference type="EMBL" id="MFG6076069.1"/>
    </source>
</evidence>
<dbReference type="RefSeq" id="WP_394148739.1">
    <property type="nucleotide sequence ID" value="NZ_JBGCUC010000005.1"/>
</dbReference>
<name>A0ABW7CIL9_9GAMM</name>
<keyword evidence="2" id="KW-0812">Transmembrane</keyword>
<reference evidence="3 4" key="1">
    <citation type="submission" date="2024-07" db="EMBL/GenBank/DDBJ databases">
        <title>Novel bacterial strain Erwinia sp. OPT-41 promoting growth of various crops.</title>
        <authorList>
            <person name="Egorshina A."/>
            <person name="Lukyantsev M.A."/>
            <person name="Golubev S.N."/>
            <person name="Muratova A.Y."/>
            <person name="Bulygina E.A."/>
        </authorList>
    </citation>
    <scope>NUCLEOTIDE SEQUENCE [LARGE SCALE GENOMIC DNA]</scope>
    <source>
        <strain evidence="3 4">OPT-41</strain>
    </source>
</reference>
<evidence type="ECO:0000256" key="2">
    <source>
        <dbReference type="SAM" id="Phobius"/>
    </source>
</evidence>
<feature type="transmembrane region" description="Helical" evidence="2">
    <location>
        <begin position="254"/>
        <end position="274"/>
    </location>
</feature>